<dbReference type="Proteomes" id="UP000217334">
    <property type="component" value="Chromosome"/>
</dbReference>
<dbReference type="RefSeq" id="WP_095902367.1">
    <property type="nucleotide sequence ID" value="NZ_CP022383.1"/>
</dbReference>
<keyword evidence="1" id="KW-1133">Transmembrane helix</keyword>
<dbReference type="PANTHER" id="PTHR38442:SF1">
    <property type="entry name" value="INNER MEMBRANE PROTEIN"/>
    <property type="match status" value="1"/>
</dbReference>
<dbReference type="InterPro" id="IPR007383">
    <property type="entry name" value="DUF445"/>
</dbReference>
<evidence type="ECO:0000313" key="3">
    <source>
        <dbReference type="Proteomes" id="UP000217334"/>
    </source>
</evidence>
<keyword evidence="1" id="KW-0472">Membrane</keyword>
<dbReference type="AlphaFoldDB" id="A0A250F6F7"/>
<proteinExistence type="predicted"/>
<reference evidence="3" key="1">
    <citation type="submission" date="2017-06" db="EMBL/GenBank/DDBJ databases">
        <title>Capnocytophaga spp. assemblies.</title>
        <authorList>
            <person name="Gulvik C.A."/>
        </authorList>
    </citation>
    <scope>NUCLEOTIDE SEQUENCE [LARGE SCALE GENOMIC DNA]</scope>
    <source>
        <strain evidence="3">H4486</strain>
    </source>
</reference>
<evidence type="ECO:0000313" key="2">
    <source>
        <dbReference type="EMBL" id="ATA80722.1"/>
    </source>
</evidence>
<protein>
    <submittedName>
        <fullName evidence="2">DUF445 domain-containing protein</fullName>
    </submittedName>
</protein>
<gene>
    <name evidence="2" type="ORF">CGC59_14025</name>
</gene>
<evidence type="ECO:0000256" key="1">
    <source>
        <dbReference type="SAM" id="Phobius"/>
    </source>
</evidence>
<keyword evidence="1" id="KW-0812">Transmembrane</keyword>
<dbReference type="PANTHER" id="PTHR38442">
    <property type="entry name" value="INNER MEMBRANE PROTEIN-RELATED"/>
    <property type="match status" value="1"/>
</dbReference>
<accession>A0A250F6F7</accession>
<name>A0A250F6F7_CAPSP</name>
<feature type="transmembrane region" description="Helical" evidence="1">
    <location>
        <begin position="12"/>
        <end position="32"/>
    </location>
</feature>
<dbReference type="Pfam" id="PF04286">
    <property type="entry name" value="DUF445"/>
    <property type="match status" value="2"/>
</dbReference>
<dbReference type="EMBL" id="CP022383">
    <property type="protein sequence ID" value="ATA80722.1"/>
    <property type="molecule type" value="Genomic_DNA"/>
</dbReference>
<organism evidence="2 3">
    <name type="scientific">Capnocytophaga sputigena</name>
    <dbReference type="NCBI Taxonomy" id="1019"/>
    <lineage>
        <taxon>Bacteria</taxon>
        <taxon>Pseudomonadati</taxon>
        <taxon>Bacteroidota</taxon>
        <taxon>Flavobacteriia</taxon>
        <taxon>Flavobacteriales</taxon>
        <taxon>Flavobacteriaceae</taxon>
        <taxon>Capnocytophaga</taxon>
    </lineage>
</organism>
<sequence>MENKKRKLQHHKNIATGLFVLMLVIYIVMVIAHKKAPELTFIGYIKAFAEAAMVGALADWFAVTALFHKPLGLNIPHTNLIEERKNDIGENLGDFVVENFLNPKQIRPYITNIKISTFIIEQLSKESTLTKIKSFVKDIPLNKKVSEALISFLDENKHQEFLQQFFEKIATYLFENEELIHQEIKEQFSSLTPSFVKNKVAKKVANGLYLLALKTSQDKTHPIRAEITAQLYEFAEKLNAPEGELQLTKLLQKGVEQLTDELQHNTVLQHQIDIWAQKTAYQFVLKNKEEVGKLISHTVENWEGRELSEKLELEVGKDLQFIRINGTLVGGLVGLAIYAITQLF</sequence>
<dbReference type="GO" id="GO:0005886">
    <property type="term" value="C:plasma membrane"/>
    <property type="evidence" value="ECO:0007669"/>
    <property type="project" value="TreeGrafter"/>
</dbReference>